<protein>
    <recommendedName>
        <fullName evidence="12">dihydrouracil dehydrogenase (NAD(+))</fullName>
        <ecNumber evidence="12">1.3.1.1</ecNumber>
    </recommendedName>
    <alternativeName>
        <fullName evidence="7">Dihydrothymine dehydrogenase</fullName>
    </alternativeName>
    <alternativeName>
        <fullName evidence="6">Dihydrouracil dehydrogenase</fullName>
    </alternativeName>
</protein>
<dbReference type="GO" id="GO:0046872">
    <property type="term" value="F:metal ion binding"/>
    <property type="evidence" value="ECO:0007669"/>
    <property type="project" value="UniProtKB-KW"/>
</dbReference>
<dbReference type="InterPro" id="IPR017900">
    <property type="entry name" value="4Fe4S_Fe_S_CS"/>
</dbReference>
<dbReference type="Gene3D" id="3.20.20.70">
    <property type="entry name" value="Aldolase class I"/>
    <property type="match status" value="1"/>
</dbReference>
<evidence type="ECO:0000313" key="14">
    <source>
        <dbReference type="EMBL" id="QEE29751.1"/>
    </source>
</evidence>
<keyword evidence="15" id="KW-1185">Reference proteome</keyword>
<comment type="similarity">
    <text evidence="1">Belongs to the dihydropyrimidine dehydrogenase family.</text>
</comment>
<dbReference type="SUPFAM" id="SSF51395">
    <property type="entry name" value="FMN-linked oxidoreductases"/>
    <property type="match status" value="1"/>
</dbReference>
<dbReference type="AlphaFoldDB" id="A0A5B9EH43"/>
<dbReference type="EMBL" id="CP042806">
    <property type="protein sequence ID" value="QEE29751.1"/>
    <property type="molecule type" value="Genomic_DNA"/>
</dbReference>
<keyword evidence="3 14" id="KW-0560">Oxidoreductase</keyword>
<evidence type="ECO:0000256" key="10">
    <source>
        <dbReference type="ARBA" id="ARBA00049578"/>
    </source>
</evidence>
<evidence type="ECO:0000256" key="8">
    <source>
        <dbReference type="ARBA" id="ARBA00047685"/>
    </source>
</evidence>
<sequence>MASLKTTFAGIECINPFWLASAPPTNCGEQVMRAFDAGWGGAVWKTIGEPITNVSSRYSSVDWAGQRMMGLNNIELISDRPIEINLAEIAEVKRRYPKHVVIASLMVESRRDVWHEMVKRAEDAGSDGLELNFGCPHGMSERGMGSAVGQVPEYAQMITEWVKEVARTPVLVKLTPNITDIRVVARAAKQGGADALSAINTINSITGIDLDTFTPRPNVDGKSSHGGYCGPAVKPIALNMVQSVMADPASVLPMSAIGGIGTWRDAAEFLLVGAGTVQVCTAVMHYGYRIVEDMIDGLSQWMDEKGFASLDDFRGLSLPRVTEWKHLNLNYKIVAQIDESLCIGCDLCHIACWDGAHQCIHTDRVTGPVDGHVEVHRKPMEAVHATMSSIAVTRIPKMDPPAVSHGHYKAPLARIPRVDETECVGCNLCSLVCPVEDCITMKEVPGGLAPETWEERTAKLGIVEQC</sequence>
<name>A0A5B9EH43_9BACT</name>
<dbReference type="InterPro" id="IPR013785">
    <property type="entry name" value="Aldolase_TIM"/>
</dbReference>
<keyword evidence="2" id="KW-0479">Metal-binding</keyword>
<gene>
    <name evidence="14" type="primary">preA</name>
    <name evidence="14" type="ORF">FTW19_18225</name>
</gene>
<keyword evidence="5" id="KW-0411">Iron-sulfur</keyword>
<evidence type="ECO:0000313" key="15">
    <source>
        <dbReference type="Proteomes" id="UP000321820"/>
    </source>
</evidence>
<dbReference type="PROSITE" id="PS00198">
    <property type="entry name" value="4FE4S_FER_1"/>
    <property type="match status" value="1"/>
</dbReference>
<evidence type="ECO:0000259" key="13">
    <source>
        <dbReference type="PROSITE" id="PS51379"/>
    </source>
</evidence>
<dbReference type="GO" id="GO:0005737">
    <property type="term" value="C:cytoplasm"/>
    <property type="evidence" value="ECO:0007669"/>
    <property type="project" value="InterPro"/>
</dbReference>
<evidence type="ECO:0000256" key="5">
    <source>
        <dbReference type="ARBA" id="ARBA00023014"/>
    </source>
</evidence>
<comment type="subunit">
    <text evidence="11">Heterotetramer of 2 PreA and 2 PreT subunits.</text>
</comment>
<reference evidence="14 15" key="1">
    <citation type="submission" date="2019-08" db="EMBL/GenBank/DDBJ databases">
        <title>Complete genome sequence of Terriglobus albidus strain ORNL.</title>
        <authorList>
            <person name="Podar M."/>
        </authorList>
    </citation>
    <scope>NUCLEOTIDE SEQUENCE [LARGE SCALE GENOMIC DNA]</scope>
    <source>
        <strain evidence="14 15">ORNL</strain>
    </source>
</reference>
<dbReference type="OrthoDB" id="9794954at2"/>
<comment type="catalytic activity">
    <reaction evidence="8">
        <text>5,6-dihydrothymine + NAD(+) = thymine + NADH + H(+)</text>
        <dbReference type="Rhea" id="RHEA:28791"/>
        <dbReference type="ChEBI" id="CHEBI:15378"/>
        <dbReference type="ChEBI" id="CHEBI:17821"/>
        <dbReference type="ChEBI" id="CHEBI:27468"/>
        <dbReference type="ChEBI" id="CHEBI:57540"/>
        <dbReference type="ChEBI" id="CHEBI:57945"/>
        <dbReference type="EC" id="1.3.1.1"/>
    </reaction>
</comment>
<dbReference type="PANTHER" id="PTHR43073">
    <property type="entry name" value="DIHYDROPYRIMIDINE DEHYDROGENASE [NADP(+)]"/>
    <property type="match status" value="1"/>
</dbReference>
<organism evidence="14 15">
    <name type="scientific">Terriglobus albidus</name>
    <dbReference type="NCBI Taxonomy" id="1592106"/>
    <lineage>
        <taxon>Bacteria</taxon>
        <taxon>Pseudomonadati</taxon>
        <taxon>Acidobacteriota</taxon>
        <taxon>Terriglobia</taxon>
        <taxon>Terriglobales</taxon>
        <taxon>Acidobacteriaceae</taxon>
        <taxon>Terriglobus</taxon>
    </lineage>
</organism>
<dbReference type="Proteomes" id="UP000321820">
    <property type="component" value="Chromosome"/>
</dbReference>
<dbReference type="GO" id="GO:0051536">
    <property type="term" value="F:iron-sulfur cluster binding"/>
    <property type="evidence" value="ECO:0007669"/>
    <property type="project" value="UniProtKB-KW"/>
</dbReference>
<evidence type="ECO:0000256" key="2">
    <source>
        <dbReference type="ARBA" id="ARBA00022723"/>
    </source>
</evidence>
<evidence type="ECO:0000256" key="4">
    <source>
        <dbReference type="ARBA" id="ARBA00023004"/>
    </source>
</evidence>
<feature type="domain" description="4Fe-4S ferredoxin-type" evidence="13">
    <location>
        <begin position="333"/>
        <end position="362"/>
    </location>
</feature>
<dbReference type="Pfam" id="PF01180">
    <property type="entry name" value="DHO_dh"/>
    <property type="match status" value="1"/>
</dbReference>
<keyword evidence="4" id="KW-0408">Iron</keyword>
<comment type="catalytic activity">
    <reaction evidence="9">
        <text>5,6-dihydrouracil + NAD(+) = uracil + NADH + H(+)</text>
        <dbReference type="Rhea" id="RHEA:20189"/>
        <dbReference type="ChEBI" id="CHEBI:15378"/>
        <dbReference type="ChEBI" id="CHEBI:15901"/>
        <dbReference type="ChEBI" id="CHEBI:17568"/>
        <dbReference type="ChEBI" id="CHEBI:57540"/>
        <dbReference type="ChEBI" id="CHEBI:57945"/>
        <dbReference type="EC" id="1.3.1.1"/>
    </reaction>
</comment>
<evidence type="ECO:0000256" key="9">
    <source>
        <dbReference type="ARBA" id="ARBA00048792"/>
    </source>
</evidence>
<accession>A0A5B9EH43</accession>
<dbReference type="SUPFAM" id="SSF54862">
    <property type="entry name" value="4Fe-4S ferredoxins"/>
    <property type="match status" value="1"/>
</dbReference>
<comment type="function">
    <text evidence="10">Involved in pyrimidine base degradation. Catalyzes physiologically the reduction of uracil to 5,6-dihydrouracil (DHU) by using NADH as a specific cosubstrate. It also catalyzes the reverse reaction and the reduction of thymine to 5,6-dihydrothymine (DHT).</text>
</comment>
<evidence type="ECO:0000256" key="1">
    <source>
        <dbReference type="ARBA" id="ARBA00010804"/>
    </source>
</evidence>
<dbReference type="EC" id="1.3.1.1" evidence="12"/>
<evidence type="ECO:0000256" key="3">
    <source>
        <dbReference type="ARBA" id="ARBA00023002"/>
    </source>
</evidence>
<dbReference type="Gene3D" id="3.30.70.20">
    <property type="match status" value="2"/>
</dbReference>
<dbReference type="PROSITE" id="PS51379">
    <property type="entry name" value="4FE4S_FER_2"/>
    <property type="match status" value="2"/>
</dbReference>
<feature type="domain" description="4Fe-4S ferredoxin-type" evidence="13">
    <location>
        <begin position="414"/>
        <end position="444"/>
    </location>
</feature>
<proteinExistence type="inferred from homology"/>
<evidence type="ECO:0000256" key="6">
    <source>
        <dbReference type="ARBA" id="ARBA00030119"/>
    </source>
</evidence>
<dbReference type="PANTHER" id="PTHR43073:SF2">
    <property type="entry name" value="DIHYDROPYRIMIDINE DEHYDROGENASE [NADP(+)]"/>
    <property type="match status" value="1"/>
</dbReference>
<dbReference type="KEGG" id="talb:FTW19_18225"/>
<evidence type="ECO:0000256" key="12">
    <source>
        <dbReference type="ARBA" id="ARBA00049728"/>
    </source>
</evidence>
<evidence type="ECO:0000256" key="7">
    <source>
        <dbReference type="ARBA" id="ARBA00032722"/>
    </source>
</evidence>
<dbReference type="GO" id="GO:0004159">
    <property type="term" value="F:dihydropyrimidine dehydrogenase (NAD+) activity"/>
    <property type="evidence" value="ECO:0007669"/>
    <property type="project" value="UniProtKB-EC"/>
</dbReference>
<dbReference type="RefSeq" id="WP_147649021.1">
    <property type="nucleotide sequence ID" value="NZ_CP042806.1"/>
</dbReference>
<dbReference type="InterPro" id="IPR017896">
    <property type="entry name" value="4Fe4S_Fe-S-bd"/>
</dbReference>
<dbReference type="FunFam" id="3.20.20.70:FF:000027">
    <property type="entry name" value="Dihydropyrimidine dehydrogenase [NADP(+)]"/>
    <property type="match status" value="1"/>
</dbReference>
<dbReference type="NCBIfam" id="NF006183">
    <property type="entry name" value="PRK08318.1"/>
    <property type="match status" value="1"/>
</dbReference>
<dbReference type="InterPro" id="IPR005720">
    <property type="entry name" value="Dihydroorotate_DH_cat"/>
</dbReference>
<evidence type="ECO:0000256" key="11">
    <source>
        <dbReference type="ARBA" id="ARBA00049714"/>
    </source>
</evidence>
<dbReference type="CDD" id="cd02940">
    <property type="entry name" value="DHPD_FMN"/>
    <property type="match status" value="1"/>
</dbReference>
<dbReference type="Pfam" id="PF00037">
    <property type="entry name" value="Fer4"/>
    <property type="match status" value="1"/>
</dbReference>